<evidence type="ECO:0000313" key="3">
    <source>
        <dbReference type="Proteomes" id="UP001519460"/>
    </source>
</evidence>
<keyword evidence="1" id="KW-0812">Transmembrane</keyword>
<proteinExistence type="predicted"/>
<organism evidence="2 3">
    <name type="scientific">Batillaria attramentaria</name>
    <dbReference type="NCBI Taxonomy" id="370345"/>
    <lineage>
        <taxon>Eukaryota</taxon>
        <taxon>Metazoa</taxon>
        <taxon>Spiralia</taxon>
        <taxon>Lophotrochozoa</taxon>
        <taxon>Mollusca</taxon>
        <taxon>Gastropoda</taxon>
        <taxon>Caenogastropoda</taxon>
        <taxon>Sorbeoconcha</taxon>
        <taxon>Cerithioidea</taxon>
        <taxon>Batillariidae</taxon>
        <taxon>Batillaria</taxon>
    </lineage>
</organism>
<keyword evidence="1" id="KW-1133">Transmembrane helix</keyword>
<evidence type="ECO:0000256" key="1">
    <source>
        <dbReference type="SAM" id="Phobius"/>
    </source>
</evidence>
<gene>
    <name evidence="2" type="ORF">BaRGS_00015429</name>
</gene>
<name>A0ABD0L1V7_9CAEN</name>
<reference evidence="2 3" key="1">
    <citation type="journal article" date="2023" name="Sci. Data">
        <title>Genome assembly of the Korean intertidal mud-creeper Batillaria attramentaria.</title>
        <authorList>
            <person name="Patra A.K."/>
            <person name="Ho P.T."/>
            <person name="Jun S."/>
            <person name="Lee S.J."/>
            <person name="Kim Y."/>
            <person name="Won Y.J."/>
        </authorList>
    </citation>
    <scope>NUCLEOTIDE SEQUENCE [LARGE SCALE GENOMIC DNA]</scope>
    <source>
        <strain evidence="2">Wonlab-2016</strain>
    </source>
</reference>
<feature type="non-terminal residue" evidence="2">
    <location>
        <position position="63"/>
    </location>
</feature>
<protein>
    <submittedName>
        <fullName evidence="2">Uncharacterized protein</fullName>
    </submittedName>
</protein>
<keyword evidence="1" id="KW-0472">Membrane</keyword>
<dbReference type="AlphaFoldDB" id="A0ABD0L1V7"/>
<dbReference type="Proteomes" id="UP001519460">
    <property type="component" value="Unassembled WGS sequence"/>
</dbReference>
<comment type="caution">
    <text evidence="2">The sequence shown here is derived from an EMBL/GenBank/DDBJ whole genome shotgun (WGS) entry which is preliminary data.</text>
</comment>
<accession>A0ABD0L1V7</accession>
<sequence length="63" mass="7005">MPCNTKFIEGEDFGPISAAFTLVFGVCMLVQFVGMVIHRLNTLLHIAADRDIKRPSRGRTANQ</sequence>
<dbReference type="EMBL" id="JACVVK020000094">
    <property type="protein sequence ID" value="KAK7493303.1"/>
    <property type="molecule type" value="Genomic_DNA"/>
</dbReference>
<keyword evidence="3" id="KW-1185">Reference proteome</keyword>
<feature type="transmembrane region" description="Helical" evidence="1">
    <location>
        <begin position="16"/>
        <end position="37"/>
    </location>
</feature>
<evidence type="ECO:0000313" key="2">
    <source>
        <dbReference type="EMBL" id="KAK7493303.1"/>
    </source>
</evidence>